<organism evidence="2 3">
    <name type="scientific">Neiella marina</name>
    <dbReference type="NCBI Taxonomy" id="508461"/>
    <lineage>
        <taxon>Bacteria</taxon>
        <taxon>Pseudomonadati</taxon>
        <taxon>Pseudomonadota</taxon>
        <taxon>Gammaproteobacteria</taxon>
        <taxon>Alteromonadales</taxon>
        <taxon>Echinimonadaceae</taxon>
        <taxon>Neiella</taxon>
    </lineage>
</organism>
<accession>A0A8J2U7T8</accession>
<dbReference type="PANTHER" id="PTHR34351">
    <property type="entry name" value="SLR1927 PROTEIN-RELATED"/>
    <property type="match status" value="1"/>
</dbReference>
<feature type="transmembrane region" description="Helical" evidence="1">
    <location>
        <begin position="44"/>
        <end position="60"/>
    </location>
</feature>
<reference evidence="3" key="1">
    <citation type="journal article" date="2019" name="Int. J. Syst. Evol. Microbiol.">
        <title>The Global Catalogue of Microorganisms (GCM) 10K type strain sequencing project: providing services to taxonomists for standard genome sequencing and annotation.</title>
        <authorList>
            <consortium name="The Broad Institute Genomics Platform"/>
            <consortium name="The Broad Institute Genome Sequencing Center for Infectious Disease"/>
            <person name="Wu L."/>
            <person name="Ma J."/>
        </authorList>
    </citation>
    <scope>NUCLEOTIDE SEQUENCE [LARGE SCALE GENOMIC DNA]</scope>
    <source>
        <strain evidence="3">CGMCC 1.10130</strain>
    </source>
</reference>
<feature type="transmembrane region" description="Helical" evidence="1">
    <location>
        <begin position="66"/>
        <end position="86"/>
    </location>
</feature>
<keyword evidence="1" id="KW-1133">Transmembrane helix</keyword>
<dbReference type="EMBL" id="BMDX01000017">
    <property type="protein sequence ID" value="GGA85135.1"/>
    <property type="molecule type" value="Genomic_DNA"/>
</dbReference>
<dbReference type="PANTHER" id="PTHR34351:SF1">
    <property type="entry name" value="SLR1927 PROTEIN"/>
    <property type="match status" value="1"/>
</dbReference>
<protein>
    <recommendedName>
        <fullName evidence="4">DUF58 domain-containing protein</fullName>
    </recommendedName>
</protein>
<name>A0A8J2U7T8_9GAMM</name>
<comment type="caution">
    <text evidence="2">The sequence shown here is derived from an EMBL/GenBank/DDBJ whole genome shotgun (WGS) entry which is preliminary data.</text>
</comment>
<keyword evidence="1" id="KW-0472">Membrane</keyword>
<gene>
    <name evidence="2" type="ORF">GCM10011369_28970</name>
</gene>
<evidence type="ECO:0000313" key="2">
    <source>
        <dbReference type="EMBL" id="GGA85135.1"/>
    </source>
</evidence>
<proteinExistence type="predicted"/>
<keyword evidence="3" id="KW-1185">Reference proteome</keyword>
<evidence type="ECO:0000256" key="1">
    <source>
        <dbReference type="SAM" id="Phobius"/>
    </source>
</evidence>
<sequence>MKGFGQMLKRWLQQPIQRWIKRKLPPAQQVELGLSNIMILPTRLGLGVLILIALLFMLAINYENSMVFAVCFTLIAIWLLALHWTFRSLAGLTLTFKSSRHVHAGDDLGFDIQVATVDQRGRYAVELFWQPQQTTRFDVPAQQETLQQVFYPTNKRGYLKPERLQVVSYYPLMLFRAWSSVAFDTQALVFPTPLASQALDATAAQSNHSTADSPVAGFDELSSVRPYVSSDPLHHIAWKASAKRPAEWVSKQFEQYQDRRLWLSYEQMPGPDHESKISQLCYWCLQFQHQPVDFGLLLVDSQVEPNRGAKHVIHCLTQLALQPSVTNHQAPGGQDAATAPR</sequence>
<evidence type="ECO:0008006" key="4">
    <source>
        <dbReference type="Google" id="ProtNLM"/>
    </source>
</evidence>
<evidence type="ECO:0000313" key="3">
    <source>
        <dbReference type="Proteomes" id="UP000619743"/>
    </source>
</evidence>
<keyword evidence="1" id="KW-0812">Transmembrane</keyword>
<dbReference type="AlphaFoldDB" id="A0A8J2U7T8"/>
<dbReference type="Proteomes" id="UP000619743">
    <property type="component" value="Unassembled WGS sequence"/>
</dbReference>